<dbReference type="Proteomes" id="UP001396334">
    <property type="component" value="Unassembled WGS sequence"/>
</dbReference>
<dbReference type="Pfam" id="PF13405">
    <property type="entry name" value="EF-hand_6"/>
    <property type="match status" value="1"/>
</dbReference>
<name>A0ABR2SDN0_9ROSI</name>
<comment type="caution">
    <text evidence="3">The sequence shown here is derived from an EMBL/GenBank/DDBJ whole genome shotgun (WGS) entry which is preliminary data.</text>
</comment>
<dbReference type="Gene3D" id="1.10.238.10">
    <property type="entry name" value="EF-hand"/>
    <property type="match status" value="1"/>
</dbReference>
<evidence type="ECO:0000313" key="4">
    <source>
        <dbReference type="Proteomes" id="UP001396334"/>
    </source>
</evidence>
<gene>
    <name evidence="3" type="ORF">V6N11_003503</name>
</gene>
<dbReference type="InterPro" id="IPR002048">
    <property type="entry name" value="EF_hand_dom"/>
</dbReference>
<sequence length="109" mass="12582">MQIIDLTNNDKIKRLPNFPGPLNLSTFLDKQVFIIGNDSKREMAVDEFTGWLKRFDEDNNGRISRDELAAAIRAWGRWFANRKSKQGIRSVDANEIKKPRTVCRATLEC</sequence>
<reference evidence="3 4" key="1">
    <citation type="journal article" date="2024" name="G3 (Bethesda)">
        <title>Genome assembly of Hibiscus sabdariffa L. provides insights into metabolisms of medicinal natural products.</title>
        <authorList>
            <person name="Kim T."/>
        </authorList>
    </citation>
    <scope>NUCLEOTIDE SEQUENCE [LARGE SCALE GENOMIC DNA]</scope>
    <source>
        <strain evidence="3">TK-2024</strain>
        <tissue evidence="3">Old leaves</tissue>
    </source>
</reference>
<dbReference type="InterPro" id="IPR011992">
    <property type="entry name" value="EF-hand-dom_pair"/>
</dbReference>
<protein>
    <recommendedName>
        <fullName evidence="2">EF-hand domain-containing protein</fullName>
    </recommendedName>
</protein>
<dbReference type="PROSITE" id="PS00018">
    <property type="entry name" value="EF_HAND_1"/>
    <property type="match status" value="1"/>
</dbReference>
<proteinExistence type="predicted"/>
<accession>A0ABR2SDN0</accession>
<organism evidence="3 4">
    <name type="scientific">Hibiscus sabdariffa</name>
    <name type="common">roselle</name>
    <dbReference type="NCBI Taxonomy" id="183260"/>
    <lineage>
        <taxon>Eukaryota</taxon>
        <taxon>Viridiplantae</taxon>
        <taxon>Streptophyta</taxon>
        <taxon>Embryophyta</taxon>
        <taxon>Tracheophyta</taxon>
        <taxon>Spermatophyta</taxon>
        <taxon>Magnoliopsida</taxon>
        <taxon>eudicotyledons</taxon>
        <taxon>Gunneridae</taxon>
        <taxon>Pentapetalae</taxon>
        <taxon>rosids</taxon>
        <taxon>malvids</taxon>
        <taxon>Malvales</taxon>
        <taxon>Malvaceae</taxon>
        <taxon>Malvoideae</taxon>
        <taxon>Hibiscus</taxon>
    </lineage>
</organism>
<dbReference type="EMBL" id="JBBPBN010000015">
    <property type="protein sequence ID" value="KAK9023278.1"/>
    <property type="molecule type" value="Genomic_DNA"/>
</dbReference>
<keyword evidence="1" id="KW-0106">Calcium</keyword>
<dbReference type="SUPFAM" id="SSF47473">
    <property type="entry name" value="EF-hand"/>
    <property type="match status" value="1"/>
</dbReference>
<dbReference type="InterPro" id="IPR018247">
    <property type="entry name" value="EF_Hand_1_Ca_BS"/>
</dbReference>
<feature type="domain" description="EF-hand" evidence="2">
    <location>
        <begin position="43"/>
        <end position="78"/>
    </location>
</feature>
<evidence type="ECO:0000259" key="2">
    <source>
        <dbReference type="PROSITE" id="PS50222"/>
    </source>
</evidence>
<dbReference type="PROSITE" id="PS50222">
    <property type="entry name" value="EF_HAND_2"/>
    <property type="match status" value="1"/>
</dbReference>
<keyword evidence="4" id="KW-1185">Reference proteome</keyword>
<evidence type="ECO:0000313" key="3">
    <source>
        <dbReference type="EMBL" id="KAK9023278.1"/>
    </source>
</evidence>
<evidence type="ECO:0000256" key="1">
    <source>
        <dbReference type="ARBA" id="ARBA00022837"/>
    </source>
</evidence>